<organism evidence="1 2">
    <name type="scientific">Candidatus Vogelbacteria bacterium CG10_big_fil_rev_8_21_14_0_10_50_13</name>
    <dbReference type="NCBI Taxonomy" id="1975044"/>
    <lineage>
        <taxon>Bacteria</taxon>
        <taxon>Candidatus Vogeliibacteriota</taxon>
    </lineage>
</organism>
<dbReference type="Pfam" id="PF13489">
    <property type="entry name" value="Methyltransf_23"/>
    <property type="match status" value="1"/>
</dbReference>
<evidence type="ECO:0000313" key="1">
    <source>
        <dbReference type="EMBL" id="PIR45655.1"/>
    </source>
</evidence>
<evidence type="ECO:0000313" key="2">
    <source>
        <dbReference type="Proteomes" id="UP000230906"/>
    </source>
</evidence>
<evidence type="ECO:0008006" key="3">
    <source>
        <dbReference type="Google" id="ProtNLM"/>
    </source>
</evidence>
<dbReference type="EMBL" id="PCYJ01000005">
    <property type="protein sequence ID" value="PIR45655.1"/>
    <property type="molecule type" value="Genomic_DNA"/>
</dbReference>
<dbReference type="SUPFAM" id="SSF53335">
    <property type="entry name" value="S-adenosyl-L-methionine-dependent methyltransferases"/>
    <property type="match status" value="1"/>
</dbReference>
<gene>
    <name evidence="1" type="ORF">COV09_00225</name>
</gene>
<dbReference type="CDD" id="cd02440">
    <property type="entry name" value="AdoMet_MTases"/>
    <property type="match status" value="1"/>
</dbReference>
<protein>
    <recommendedName>
        <fullName evidence="3">Methyltransferase type 11</fullName>
    </recommendedName>
</protein>
<sequence>MSETTSKIYQHHHANHRGSGFSILKQERGDLLKNIIGHDKSILDLGCRDGALTGFFTKGNQVLGVDVDEVLLGKASINLGISTMKVDLNDGWNTITKNDFDVIVAGEILEHLYFPEEIVKKVVAHLNTRGLFVGSVPNAFSLKNRFRYLLGTKKHTPLEDPTHINHFSFHDLRRLLEKYFVNVEIIGLGRYRWLAKVFPSWFAFDLFFVCQK</sequence>
<accession>A0A2H0RIP3</accession>
<comment type="caution">
    <text evidence="1">The sequence shown here is derived from an EMBL/GenBank/DDBJ whole genome shotgun (WGS) entry which is preliminary data.</text>
</comment>
<reference evidence="1 2" key="1">
    <citation type="submission" date="2017-09" db="EMBL/GenBank/DDBJ databases">
        <title>Depth-based differentiation of microbial function through sediment-hosted aquifers and enrichment of novel symbionts in the deep terrestrial subsurface.</title>
        <authorList>
            <person name="Probst A.J."/>
            <person name="Ladd B."/>
            <person name="Jarett J.K."/>
            <person name="Geller-Mcgrath D.E."/>
            <person name="Sieber C.M."/>
            <person name="Emerson J.B."/>
            <person name="Anantharaman K."/>
            <person name="Thomas B.C."/>
            <person name="Malmstrom R."/>
            <person name="Stieglmeier M."/>
            <person name="Klingl A."/>
            <person name="Woyke T."/>
            <person name="Ryan C.M."/>
            <person name="Banfield J.F."/>
        </authorList>
    </citation>
    <scope>NUCLEOTIDE SEQUENCE [LARGE SCALE GENOMIC DNA]</scope>
    <source>
        <strain evidence="1">CG10_big_fil_rev_8_21_14_0_10_50_13</strain>
    </source>
</reference>
<name>A0A2H0RIP3_9BACT</name>
<dbReference type="Proteomes" id="UP000230906">
    <property type="component" value="Unassembled WGS sequence"/>
</dbReference>
<dbReference type="AlphaFoldDB" id="A0A2H0RIP3"/>
<dbReference type="InterPro" id="IPR029063">
    <property type="entry name" value="SAM-dependent_MTases_sf"/>
</dbReference>
<dbReference type="PANTHER" id="PTHR43861">
    <property type="entry name" value="TRANS-ACONITATE 2-METHYLTRANSFERASE-RELATED"/>
    <property type="match status" value="1"/>
</dbReference>
<proteinExistence type="predicted"/>
<dbReference type="Gene3D" id="3.40.50.150">
    <property type="entry name" value="Vaccinia Virus protein VP39"/>
    <property type="match status" value="1"/>
</dbReference>